<dbReference type="PROSITE" id="PS50835">
    <property type="entry name" value="IG_LIKE"/>
    <property type="match status" value="1"/>
</dbReference>
<evidence type="ECO:0000313" key="4">
    <source>
        <dbReference type="Proteomes" id="UP000587472"/>
    </source>
</evidence>
<comment type="caution">
    <text evidence="3">The sequence shown here is derived from an EMBL/GenBank/DDBJ whole genome shotgun (WGS) entry which is preliminary data.</text>
</comment>
<dbReference type="InterPro" id="IPR036179">
    <property type="entry name" value="Ig-like_dom_sf"/>
</dbReference>
<keyword evidence="4" id="KW-1185">Reference proteome</keyword>
<evidence type="ECO:0000256" key="1">
    <source>
        <dbReference type="ARBA" id="ARBA00023319"/>
    </source>
</evidence>
<dbReference type="CDD" id="cd00098">
    <property type="entry name" value="IgC1"/>
    <property type="match status" value="1"/>
</dbReference>
<dbReference type="SUPFAM" id="SSF48726">
    <property type="entry name" value="Immunoglobulin"/>
    <property type="match status" value="1"/>
</dbReference>
<sequence length="148" mass="15970">TYSAASSLSFPLAEGKSQQPFTCRAAHPQGTTTIFVSNPGPDPDPVPVTTVITLHPPSREDFEGPYRNSSLLCQIRGSRHPASPVRWLKNGAPLETGVTTETSALEGRRGYVTNSRATVTEAEWDAGNTYTCQVEDEMRNSSKALECG</sequence>
<dbReference type="Proteomes" id="UP000587472">
    <property type="component" value="Unassembled WGS sequence"/>
</dbReference>
<protein>
    <submittedName>
        <fullName evidence="3">IGHM protein</fullName>
    </submittedName>
</protein>
<gene>
    <name evidence="3" type="primary">Ighm</name>
    <name evidence="3" type="ORF">PSOCRE_R15058</name>
</gene>
<dbReference type="InterPro" id="IPR013783">
    <property type="entry name" value="Ig-like_fold"/>
</dbReference>
<feature type="non-terminal residue" evidence="3">
    <location>
        <position position="1"/>
    </location>
</feature>
<dbReference type="Pfam" id="PF07654">
    <property type="entry name" value="C1-set"/>
    <property type="match status" value="1"/>
</dbReference>
<name>A0A7K9XCY5_9GRUI</name>
<feature type="non-terminal residue" evidence="3">
    <location>
        <position position="148"/>
    </location>
</feature>
<dbReference type="Gene3D" id="2.60.40.10">
    <property type="entry name" value="Immunoglobulins"/>
    <property type="match status" value="1"/>
</dbReference>
<reference evidence="3 4" key="1">
    <citation type="submission" date="2019-09" db="EMBL/GenBank/DDBJ databases">
        <title>Bird 10,000 Genomes (B10K) Project - Family phase.</title>
        <authorList>
            <person name="Zhang G."/>
        </authorList>
    </citation>
    <scope>NUCLEOTIDE SEQUENCE [LARGE SCALE GENOMIC DNA]</scope>
    <source>
        <strain evidence="3">B10K-DU-001-60</strain>
        <tissue evidence="3">Muscle</tissue>
    </source>
</reference>
<accession>A0A7K9XCY5</accession>
<feature type="domain" description="Ig-like" evidence="2">
    <location>
        <begin position="47"/>
        <end position="146"/>
    </location>
</feature>
<dbReference type="InterPro" id="IPR003597">
    <property type="entry name" value="Ig_C1-set"/>
</dbReference>
<organism evidence="3 4">
    <name type="scientific">Psophia crepitans</name>
    <name type="common">common trumpeter</name>
    <dbReference type="NCBI Taxonomy" id="54359"/>
    <lineage>
        <taxon>Eukaryota</taxon>
        <taxon>Metazoa</taxon>
        <taxon>Chordata</taxon>
        <taxon>Craniata</taxon>
        <taxon>Vertebrata</taxon>
        <taxon>Euteleostomi</taxon>
        <taxon>Archelosauria</taxon>
        <taxon>Archosauria</taxon>
        <taxon>Dinosauria</taxon>
        <taxon>Saurischia</taxon>
        <taxon>Theropoda</taxon>
        <taxon>Coelurosauria</taxon>
        <taxon>Aves</taxon>
        <taxon>Neognathae</taxon>
        <taxon>Neoaves</taxon>
        <taxon>Gruiformes</taxon>
        <taxon>Psophiidae</taxon>
        <taxon>Psophia</taxon>
    </lineage>
</organism>
<dbReference type="InterPro" id="IPR050380">
    <property type="entry name" value="Immune_Resp_Modulators"/>
</dbReference>
<evidence type="ECO:0000259" key="2">
    <source>
        <dbReference type="PROSITE" id="PS50835"/>
    </source>
</evidence>
<evidence type="ECO:0000313" key="3">
    <source>
        <dbReference type="EMBL" id="NXI95304.1"/>
    </source>
</evidence>
<keyword evidence="1" id="KW-0393">Immunoglobulin domain</keyword>
<dbReference type="SMART" id="SM00407">
    <property type="entry name" value="IGc1"/>
    <property type="match status" value="1"/>
</dbReference>
<dbReference type="EMBL" id="VWZZ01003802">
    <property type="protein sequence ID" value="NXI95304.1"/>
    <property type="molecule type" value="Genomic_DNA"/>
</dbReference>
<dbReference type="InterPro" id="IPR007110">
    <property type="entry name" value="Ig-like_dom"/>
</dbReference>
<dbReference type="PANTHER" id="PTHR23411">
    <property type="entry name" value="TAPASIN"/>
    <property type="match status" value="1"/>
</dbReference>
<dbReference type="AlphaFoldDB" id="A0A7K9XCY5"/>
<proteinExistence type="predicted"/>